<dbReference type="AlphaFoldDB" id="A0A9C7Q1N2"/>
<evidence type="ECO:0000313" key="10">
    <source>
        <dbReference type="EMBL" id="GJQ13876.1"/>
    </source>
</evidence>
<keyword evidence="4" id="KW-0496">Mitochondrion</keyword>
<organism evidence="10 11">
    <name type="scientific">Galdieria partita</name>
    <dbReference type="NCBI Taxonomy" id="83374"/>
    <lineage>
        <taxon>Eukaryota</taxon>
        <taxon>Rhodophyta</taxon>
        <taxon>Bangiophyceae</taxon>
        <taxon>Galdieriales</taxon>
        <taxon>Galdieriaceae</taxon>
        <taxon>Galdieria</taxon>
    </lineage>
</organism>
<dbReference type="OrthoDB" id="19619at2759"/>
<dbReference type="Gene3D" id="3.10.450.240">
    <property type="match status" value="1"/>
</dbReference>
<evidence type="ECO:0000256" key="7">
    <source>
        <dbReference type="ARBA" id="ARBA00039448"/>
    </source>
</evidence>
<evidence type="ECO:0000259" key="9">
    <source>
        <dbReference type="SMART" id="SM00978"/>
    </source>
</evidence>
<evidence type="ECO:0000256" key="5">
    <source>
        <dbReference type="ARBA" id="ARBA00023274"/>
    </source>
</evidence>
<name>A0A9C7Q1N2_9RHOD</name>
<dbReference type="GO" id="GO:0005739">
    <property type="term" value="C:mitochondrion"/>
    <property type="evidence" value="ECO:0007669"/>
    <property type="project" value="UniProtKB-SubCell"/>
</dbReference>
<comment type="similarity">
    <text evidence="6">Belongs to the mitochondrion-specific ribosomal protein mL45 family.</text>
</comment>
<keyword evidence="5" id="KW-0687">Ribonucleoprotein</keyword>
<proteinExistence type="inferred from homology"/>
<dbReference type="InterPro" id="IPR007379">
    <property type="entry name" value="Tim44-like_dom"/>
</dbReference>
<evidence type="ECO:0000256" key="2">
    <source>
        <dbReference type="ARBA" id="ARBA00022946"/>
    </source>
</evidence>
<dbReference type="SUPFAM" id="SSF54427">
    <property type="entry name" value="NTF2-like"/>
    <property type="match status" value="1"/>
</dbReference>
<reference evidence="10" key="1">
    <citation type="journal article" date="2022" name="Proc. Natl. Acad. Sci. U.S.A.">
        <title>Life cycle and functional genomics of the unicellular red alga Galdieria for elucidating algal and plant evolution and industrial use.</title>
        <authorList>
            <person name="Hirooka S."/>
            <person name="Itabashi T."/>
            <person name="Ichinose T.M."/>
            <person name="Onuma R."/>
            <person name="Fujiwara T."/>
            <person name="Yamashita S."/>
            <person name="Jong L.W."/>
            <person name="Tomita R."/>
            <person name="Iwane A.H."/>
            <person name="Miyagishima S.Y."/>
        </authorList>
    </citation>
    <scope>NUCLEOTIDE SEQUENCE</scope>
    <source>
        <strain evidence="10">NBRC 102759</strain>
    </source>
</reference>
<dbReference type="InterPro" id="IPR051975">
    <property type="entry name" value="mtLSU_mL45"/>
</dbReference>
<dbReference type="Proteomes" id="UP001061958">
    <property type="component" value="Unassembled WGS sequence"/>
</dbReference>
<keyword evidence="11" id="KW-1185">Reference proteome</keyword>
<dbReference type="GO" id="GO:1990904">
    <property type="term" value="C:ribonucleoprotein complex"/>
    <property type="evidence" value="ECO:0007669"/>
    <property type="project" value="UniProtKB-KW"/>
</dbReference>
<accession>A0A9C7Q1N2</accession>
<dbReference type="EMBL" id="BQMJ01000048">
    <property type="protein sequence ID" value="GJQ13876.1"/>
    <property type="molecule type" value="Genomic_DNA"/>
</dbReference>
<dbReference type="GO" id="GO:0005840">
    <property type="term" value="C:ribosome"/>
    <property type="evidence" value="ECO:0007669"/>
    <property type="project" value="UniProtKB-KW"/>
</dbReference>
<reference evidence="10" key="2">
    <citation type="submission" date="2022-01" db="EMBL/GenBank/DDBJ databases">
        <authorList>
            <person name="Hirooka S."/>
            <person name="Miyagishima S.Y."/>
        </authorList>
    </citation>
    <scope>NUCLEOTIDE SEQUENCE</scope>
    <source>
        <strain evidence="10">NBRC 102759</strain>
    </source>
</reference>
<keyword evidence="2" id="KW-0809">Transit peptide</keyword>
<dbReference type="Pfam" id="PF04280">
    <property type="entry name" value="Tim44"/>
    <property type="match status" value="1"/>
</dbReference>
<comment type="subcellular location">
    <subcellularLocation>
        <location evidence="1">Mitochondrion</location>
    </subcellularLocation>
</comment>
<dbReference type="InterPro" id="IPR032710">
    <property type="entry name" value="NTF2-like_dom_sf"/>
</dbReference>
<sequence>MSLLGNRGFLLLDKKRVYKAFDPRSFTWRLGTMRYFAISAKGPSSANGIVDPYDPSLEWKPWYVDVTRRMLASLRDVQAMAVMQRQMGRFKVKDFKEEAFQIYRQVNEAFAAGNKKLLFQFTTPLAFKDFCIALDNRPPLERHVWKLGKLFESEIVRTRVFRWRSGNKKDICAQITLRFHLSRALGVYNSKGERILGDADKMEPITEHIVFQRSLYLLEDFSWKYVGRIQVTRE</sequence>
<dbReference type="PANTHER" id="PTHR28554">
    <property type="entry name" value="39S RIBOSOMAL PROTEIN L45, MITOCHONDRIAL"/>
    <property type="match status" value="1"/>
</dbReference>
<comment type="caution">
    <text evidence="10">The sequence shown here is derived from an EMBL/GenBank/DDBJ whole genome shotgun (WGS) entry which is preliminary data.</text>
</comment>
<evidence type="ECO:0000256" key="4">
    <source>
        <dbReference type="ARBA" id="ARBA00023128"/>
    </source>
</evidence>
<gene>
    <name evidence="10" type="ORF">GpartN1_g5667.t1</name>
</gene>
<dbReference type="SMART" id="SM00978">
    <property type="entry name" value="Tim44"/>
    <property type="match status" value="1"/>
</dbReference>
<evidence type="ECO:0000256" key="6">
    <source>
        <dbReference type="ARBA" id="ARBA00038073"/>
    </source>
</evidence>
<feature type="domain" description="Tim44-like" evidence="9">
    <location>
        <begin position="77"/>
        <end position="230"/>
    </location>
</feature>
<evidence type="ECO:0000256" key="8">
    <source>
        <dbReference type="ARBA" id="ARBA00043031"/>
    </source>
</evidence>
<evidence type="ECO:0000313" key="11">
    <source>
        <dbReference type="Proteomes" id="UP001061958"/>
    </source>
</evidence>
<protein>
    <recommendedName>
        <fullName evidence="7">Large ribosomal subunit protein mL45</fullName>
    </recommendedName>
    <alternativeName>
        <fullName evidence="8">39S ribosomal protein L45, mitochondrial</fullName>
    </alternativeName>
</protein>
<keyword evidence="3" id="KW-0689">Ribosomal protein</keyword>
<dbReference type="PANTHER" id="PTHR28554:SF1">
    <property type="entry name" value="LARGE RIBOSOMAL SUBUNIT PROTEIN ML45"/>
    <property type="match status" value="1"/>
</dbReference>
<evidence type="ECO:0000256" key="3">
    <source>
        <dbReference type="ARBA" id="ARBA00022980"/>
    </source>
</evidence>
<evidence type="ECO:0000256" key="1">
    <source>
        <dbReference type="ARBA" id="ARBA00004173"/>
    </source>
</evidence>